<evidence type="ECO:0000313" key="15">
    <source>
        <dbReference type="Ensembl" id="ENSCABP00000009394.1"/>
    </source>
</evidence>
<evidence type="ECO:0000313" key="16">
    <source>
        <dbReference type="Proteomes" id="UP000694404"/>
    </source>
</evidence>
<evidence type="ECO:0000256" key="2">
    <source>
        <dbReference type="ARBA" id="ARBA00004123"/>
    </source>
</evidence>
<dbReference type="PRINTS" id="PR02086">
    <property type="entry name" value="PUTNUCHARBI1"/>
</dbReference>
<keyword evidence="9" id="KW-0378">Hydrolase</keyword>
<reference evidence="15" key="2">
    <citation type="submission" date="2025-09" db="UniProtKB">
        <authorList>
            <consortium name="Ensembl"/>
        </authorList>
    </citation>
    <scope>IDENTIFICATION</scope>
</reference>
<protein>
    <recommendedName>
        <fullName evidence="5">Putative nuclease HARBI1</fullName>
    </recommendedName>
    <alternativeName>
        <fullName evidence="11">Harbinger transposase-derived nuclease</fullName>
    </alternativeName>
</protein>
<reference evidence="15" key="1">
    <citation type="submission" date="2025-08" db="UniProtKB">
        <authorList>
            <consortium name="Ensembl"/>
        </authorList>
    </citation>
    <scope>IDENTIFICATION</scope>
</reference>
<evidence type="ECO:0000256" key="1">
    <source>
        <dbReference type="ARBA" id="ARBA00001968"/>
    </source>
</evidence>
<evidence type="ECO:0000256" key="11">
    <source>
        <dbReference type="ARBA" id="ARBA00030126"/>
    </source>
</evidence>
<dbReference type="InterPro" id="IPR027806">
    <property type="entry name" value="HARBI1_dom"/>
</dbReference>
<organism evidence="15 16">
    <name type="scientific">Chelonoidis abingdonii</name>
    <name type="common">Abingdon island giant tortoise</name>
    <name type="synonym">Testudo abingdonii</name>
    <dbReference type="NCBI Taxonomy" id="106734"/>
    <lineage>
        <taxon>Eukaryota</taxon>
        <taxon>Metazoa</taxon>
        <taxon>Chordata</taxon>
        <taxon>Craniata</taxon>
        <taxon>Vertebrata</taxon>
        <taxon>Euteleostomi</taxon>
        <taxon>Archelosauria</taxon>
        <taxon>Testudinata</taxon>
        <taxon>Testudines</taxon>
        <taxon>Cryptodira</taxon>
        <taxon>Durocryptodira</taxon>
        <taxon>Testudinoidea</taxon>
        <taxon>Testudinidae</taxon>
        <taxon>Chelonoidis</taxon>
    </lineage>
</organism>
<dbReference type="GO" id="GO:0016787">
    <property type="term" value="F:hydrolase activity"/>
    <property type="evidence" value="ECO:0007669"/>
    <property type="project" value="UniProtKB-KW"/>
</dbReference>
<comment type="cofactor">
    <cofactor evidence="1">
        <name>a divalent metal cation</name>
        <dbReference type="ChEBI" id="CHEBI:60240"/>
    </cofactor>
</comment>
<dbReference type="AlphaFoldDB" id="A0A8C0GU74"/>
<evidence type="ECO:0000256" key="10">
    <source>
        <dbReference type="ARBA" id="ARBA00023242"/>
    </source>
</evidence>
<dbReference type="GO" id="GO:0046872">
    <property type="term" value="F:metal ion binding"/>
    <property type="evidence" value="ECO:0007669"/>
    <property type="project" value="UniProtKB-KW"/>
</dbReference>
<evidence type="ECO:0000256" key="12">
    <source>
        <dbReference type="ARBA" id="ARBA00045850"/>
    </source>
</evidence>
<keyword evidence="10" id="KW-0539">Nucleus</keyword>
<evidence type="ECO:0000256" key="4">
    <source>
        <dbReference type="ARBA" id="ARBA00006958"/>
    </source>
</evidence>
<dbReference type="InterPro" id="IPR058353">
    <property type="entry name" value="DUF8040"/>
</dbReference>
<keyword evidence="6" id="KW-0963">Cytoplasm</keyword>
<keyword evidence="8" id="KW-0479">Metal-binding</keyword>
<comment type="similarity">
    <text evidence="4">Belongs to the HARBI1 family.</text>
</comment>
<keyword evidence="16" id="KW-1185">Reference proteome</keyword>
<feature type="domain" description="DUF8040" evidence="14">
    <location>
        <begin position="18"/>
        <end position="94"/>
    </location>
</feature>
<dbReference type="Proteomes" id="UP000694404">
    <property type="component" value="Unplaced"/>
</dbReference>
<feature type="domain" description="DDE Tnp4" evidence="13">
    <location>
        <begin position="126"/>
        <end position="263"/>
    </location>
</feature>
<evidence type="ECO:0000256" key="7">
    <source>
        <dbReference type="ARBA" id="ARBA00022722"/>
    </source>
</evidence>
<comment type="function">
    <text evidence="12">Transposase-derived protein that may have nuclease activity. Does not have transposase activity.</text>
</comment>
<evidence type="ECO:0000256" key="5">
    <source>
        <dbReference type="ARBA" id="ARBA00015519"/>
    </source>
</evidence>
<name>A0A8C0GU74_CHEAB</name>
<evidence type="ECO:0000256" key="3">
    <source>
        <dbReference type="ARBA" id="ARBA00004496"/>
    </source>
</evidence>
<comment type="subcellular location">
    <subcellularLocation>
        <location evidence="3">Cytoplasm</location>
    </subcellularLocation>
    <subcellularLocation>
        <location evidence="2">Nucleus</location>
    </subcellularLocation>
</comment>
<dbReference type="PANTHER" id="PTHR22930:SF206">
    <property type="entry name" value="NUCLEASE HARBI1"/>
    <property type="match status" value="1"/>
</dbReference>
<dbReference type="InterPro" id="IPR045249">
    <property type="entry name" value="HARBI1-like"/>
</dbReference>
<dbReference type="PANTHER" id="PTHR22930">
    <property type="match status" value="1"/>
</dbReference>
<dbReference type="OMA" id="GVMWKPD"/>
<dbReference type="GO" id="GO:0005737">
    <property type="term" value="C:cytoplasm"/>
    <property type="evidence" value="ECO:0007669"/>
    <property type="project" value="UniProtKB-SubCell"/>
</dbReference>
<evidence type="ECO:0000259" key="13">
    <source>
        <dbReference type="Pfam" id="PF13359"/>
    </source>
</evidence>
<evidence type="ECO:0000256" key="8">
    <source>
        <dbReference type="ARBA" id="ARBA00022723"/>
    </source>
</evidence>
<dbReference type="Pfam" id="PF13359">
    <property type="entry name" value="DDE_Tnp_4"/>
    <property type="match status" value="1"/>
</dbReference>
<dbReference type="GeneTree" id="ENSGT00940000163810"/>
<dbReference type="GO" id="GO:0005634">
    <property type="term" value="C:nucleus"/>
    <property type="evidence" value="ECO:0007669"/>
    <property type="project" value="UniProtKB-SubCell"/>
</dbReference>
<evidence type="ECO:0000259" key="14">
    <source>
        <dbReference type="Pfam" id="PF26138"/>
    </source>
</evidence>
<evidence type="ECO:0000256" key="9">
    <source>
        <dbReference type="ARBA" id="ARBA00022801"/>
    </source>
</evidence>
<dbReference type="Ensembl" id="ENSCABT00000010305.1">
    <property type="protein sequence ID" value="ENSCABP00000009394.1"/>
    <property type="gene ID" value="ENSCABG00000007068.1"/>
</dbReference>
<dbReference type="Pfam" id="PF26138">
    <property type="entry name" value="DUF8040"/>
    <property type="match status" value="1"/>
</dbReference>
<accession>A0A8C0GU74</accession>
<dbReference type="InterPro" id="IPR026103">
    <property type="entry name" value="HARBI1_animal"/>
</dbReference>
<evidence type="ECO:0000256" key="6">
    <source>
        <dbReference type="ARBA" id="ARBA00022490"/>
    </source>
</evidence>
<dbReference type="GO" id="GO:0004518">
    <property type="term" value="F:nuclease activity"/>
    <property type="evidence" value="ECO:0007669"/>
    <property type="project" value="UniProtKB-KW"/>
</dbReference>
<keyword evidence="7" id="KW-0540">Nuclease</keyword>
<proteinExistence type="inferred from homology"/>
<sequence length="320" mass="35503">NMNRHEGLDCALCLLWLHNFRMRKSTFFELCDLLSPALKRHNTNMRAALTVEKRVAIALWKLATPDSYRSVANQFGVGKSTVGAAVMQVAKAIVRLLLRKFVTLGNVQVIVDGFAAMGFPNCGGAIDGTHIPILAPEHQGAEYVNRKGYFSMVLQALVDHKGRFTSIHVGWPGRVHDALGDVEMPVVILGDPAYPLMPWLMKPYTGSLDSAQELFNYRLSKCRMVVECAFGRLKGRFRSLLTRSDLSPKNVPVAIAACCVLHNLCESKGDTFMAGWEAEANRLAADYEQPDTRAIRRAHQEAVRIREALKMCFVAGQGMV</sequence>